<dbReference type="STRING" id="307972.A0A2G8K1I9"/>
<feature type="compositionally biased region" description="Basic and acidic residues" evidence="1">
    <location>
        <begin position="157"/>
        <end position="166"/>
    </location>
</feature>
<feature type="compositionally biased region" description="Polar residues" evidence="1">
    <location>
        <begin position="1"/>
        <end position="10"/>
    </location>
</feature>
<dbReference type="Proteomes" id="UP000230750">
    <property type="component" value="Unassembled WGS sequence"/>
</dbReference>
<feature type="compositionally biased region" description="Basic residues" evidence="1">
    <location>
        <begin position="75"/>
        <end position="86"/>
    </location>
</feature>
<comment type="caution">
    <text evidence="2">The sequence shown here is derived from an EMBL/GenBank/DDBJ whole genome shotgun (WGS) entry which is preliminary data.</text>
</comment>
<accession>A0A2G8K1I9</accession>
<feature type="compositionally biased region" description="Basic and acidic residues" evidence="1">
    <location>
        <begin position="116"/>
        <end position="130"/>
    </location>
</feature>
<feature type="compositionally biased region" description="Basic and acidic residues" evidence="1">
    <location>
        <begin position="45"/>
        <end position="64"/>
    </location>
</feature>
<feature type="compositionally biased region" description="Low complexity" evidence="1">
    <location>
        <begin position="88"/>
        <end position="107"/>
    </location>
</feature>
<proteinExistence type="predicted"/>
<feature type="region of interest" description="Disordered" evidence="1">
    <location>
        <begin position="1"/>
        <end position="30"/>
    </location>
</feature>
<name>A0A2G8K1I9_STIJA</name>
<reference evidence="2 3" key="1">
    <citation type="journal article" date="2017" name="PLoS Biol.">
        <title>The sea cucumber genome provides insights into morphological evolution and visceral regeneration.</title>
        <authorList>
            <person name="Zhang X."/>
            <person name="Sun L."/>
            <person name="Yuan J."/>
            <person name="Sun Y."/>
            <person name="Gao Y."/>
            <person name="Zhang L."/>
            <person name="Li S."/>
            <person name="Dai H."/>
            <person name="Hamel J.F."/>
            <person name="Liu C."/>
            <person name="Yu Y."/>
            <person name="Liu S."/>
            <person name="Lin W."/>
            <person name="Guo K."/>
            <person name="Jin S."/>
            <person name="Xu P."/>
            <person name="Storey K.B."/>
            <person name="Huan P."/>
            <person name="Zhang T."/>
            <person name="Zhou Y."/>
            <person name="Zhang J."/>
            <person name="Lin C."/>
            <person name="Li X."/>
            <person name="Xing L."/>
            <person name="Huo D."/>
            <person name="Sun M."/>
            <person name="Wang L."/>
            <person name="Mercier A."/>
            <person name="Li F."/>
            <person name="Yang H."/>
            <person name="Xiang J."/>
        </authorList>
    </citation>
    <scope>NUCLEOTIDE SEQUENCE [LARGE SCALE GENOMIC DNA]</scope>
    <source>
        <strain evidence="2">Shaxun</strain>
        <tissue evidence="2">Muscle</tissue>
    </source>
</reference>
<organism evidence="2 3">
    <name type="scientific">Stichopus japonicus</name>
    <name type="common">Sea cucumber</name>
    <dbReference type="NCBI Taxonomy" id="307972"/>
    <lineage>
        <taxon>Eukaryota</taxon>
        <taxon>Metazoa</taxon>
        <taxon>Echinodermata</taxon>
        <taxon>Eleutherozoa</taxon>
        <taxon>Echinozoa</taxon>
        <taxon>Holothuroidea</taxon>
        <taxon>Aspidochirotacea</taxon>
        <taxon>Aspidochirotida</taxon>
        <taxon>Stichopodidae</taxon>
        <taxon>Apostichopus</taxon>
    </lineage>
</organism>
<evidence type="ECO:0000313" key="2">
    <source>
        <dbReference type="EMBL" id="PIK41843.1"/>
    </source>
</evidence>
<evidence type="ECO:0000256" key="1">
    <source>
        <dbReference type="SAM" id="MobiDB-lite"/>
    </source>
</evidence>
<keyword evidence="3" id="KW-1185">Reference proteome</keyword>
<gene>
    <name evidence="2" type="ORF">BSL78_21294</name>
</gene>
<dbReference type="AlphaFoldDB" id="A0A2G8K1I9"/>
<protein>
    <submittedName>
        <fullName evidence="2">Uncharacterized protein</fullName>
    </submittedName>
</protein>
<feature type="compositionally biased region" description="Polar residues" evidence="1">
    <location>
        <begin position="18"/>
        <end position="30"/>
    </location>
</feature>
<dbReference type="EMBL" id="MRZV01000984">
    <property type="protein sequence ID" value="PIK41843.1"/>
    <property type="molecule type" value="Genomic_DNA"/>
</dbReference>
<feature type="region of interest" description="Disordered" evidence="1">
    <location>
        <begin position="45"/>
        <end position="166"/>
    </location>
</feature>
<evidence type="ECO:0000313" key="3">
    <source>
        <dbReference type="Proteomes" id="UP000230750"/>
    </source>
</evidence>
<sequence>MQVQSSSNYTHEPRDNQRAPSPTVTFSSTGLEKLNFPNSAAFFDRRKESRIVSTTSHDDREDSVRQQFASPFRGRPFRGFRGRGFPRGRGYSRGSFNSRGRSFRGSSYRGGIGRGLGRDRDRWAHDKFEDQDTTSYKKSKKVKEEKGSKKDKKSKKSDRERRSSHK</sequence>